<name>A0ABC9UG03_ENTAS</name>
<dbReference type="RefSeq" id="WP_023309257.1">
    <property type="nucleotide sequence ID" value="NZ_BQGH01000064.1"/>
</dbReference>
<protein>
    <submittedName>
        <fullName evidence="1">Uncharacterized protein</fullName>
    </submittedName>
</protein>
<dbReference type="Proteomes" id="UP000017391">
    <property type="component" value="Unassembled WGS sequence"/>
</dbReference>
<gene>
    <name evidence="1" type="ORF">L402_00715</name>
</gene>
<proteinExistence type="predicted"/>
<evidence type="ECO:0000313" key="1">
    <source>
        <dbReference type="EMBL" id="ESM38783.1"/>
    </source>
</evidence>
<dbReference type="AlphaFoldDB" id="A0ABC9UG03"/>
<accession>A0ABC9UG03</accession>
<evidence type="ECO:0000313" key="2">
    <source>
        <dbReference type="Proteomes" id="UP000017391"/>
    </source>
</evidence>
<sequence length="95" mass="10724">MAVDESEALLILASLNLDKILDDRALKRYLDSYLHEAGLNYPDERASALTCLKIQLWNLVHCEDARKAETLLYGFAAAFLDSPPGFFARVCRYLS</sequence>
<reference evidence="2" key="1">
    <citation type="submission" date="2013-09" db="EMBL/GenBank/DDBJ databases">
        <title>The Genome Sequence of Enterobacter cloacae BWH 31.</title>
        <authorList>
            <consortium name="The Broad Institute Genomics Platform"/>
            <consortium name="The Broad Institute Genome Sequencing Center for Infectious Disease"/>
            <person name="Murphy C."/>
            <person name="Cosimi L."/>
            <person name="Cerqueira G."/>
            <person name="Feldgarden M."/>
            <person name="Hung D."/>
            <person name="Onderdonk A.B."/>
            <person name="Ferraro M.J."/>
            <person name="Hooper D."/>
            <person name="Dekker J."/>
            <person name="O'Brien T."/>
            <person name="Huang S."/>
            <person name="Quan V."/>
            <person name="Ernst C."/>
            <person name="Delaney M."/>
            <person name="DuBois A."/>
            <person name="Young S.K."/>
            <person name="Zeng Q."/>
            <person name="Gargeya S."/>
            <person name="Fitzgerald M."/>
            <person name="Abouelleil A."/>
            <person name="Alvarado L."/>
            <person name="Berlin A.M."/>
            <person name="Chapman S.B."/>
            <person name="Gainer-Dewar J."/>
            <person name="Goldberg J."/>
            <person name="Gnerre S."/>
            <person name="Griggs A."/>
            <person name="Gujja S."/>
            <person name="Hansen M."/>
            <person name="Howarth C."/>
            <person name="Imamovic A."/>
            <person name="Ireland A."/>
            <person name="Larimer J."/>
            <person name="McCowan C."/>
            <person name="Murphy C."/>
            <person name="Pearson M."/>
            <person name="Poon T.W."/>
            <person name="Priest M."/>
            <person name="Roberts A."/>
            <person name="Saif S."/>
            <person name="Shea T."/>
            <person name="Sykes S."/>
            <person name="Wortman J."/>
            <person name="Nusbaum C."/>
            <person name="Birren B."/>
        </authorList>
    </citation>
    <scope>NUCLEOTIDE SEQUENCE [LARGE SCALE GENOMIC DNA]</scope>
    <source>
        <strain evidence="2">BWH 31</strain>
    </source>
</reference>
<organism evidence="1 2">
    <name type="scientific">Enterobacter asburiae</name>
    <dbReference type="NCBI Taxonomy" id="61645"/>
    <lineage>
        <taxon>Bacteria</taxon>
        <taxon>Pseudomonadati</taxon>
        <taxon>Pseudomonadota</taxon>
        <taxon>Gammaproteobacteria</taxon>
        <taxon>Enterobacterales</taxon>
        <taxon>Enterobacteriaceae</taxon>
        <taxon>Enterobacter</taxon>
        <taxon>Enterobacter cloacae complex</taxon>
    </lineage>
</organism>
<dbReference type="EMBL" id="AYIP01000003">
    <property type="protein sequence ID" value="ESM38783.1"/>
    <property type="molecule type" value="Genomic_DNA"/>
</dbReference>
<comment type="caution">
    <text evidence="1">The sequence shown here is derived from an EMBL/GenBank/DDBJ whole genome shotgun (WGS) entry which is preliminary data.</text>
</comment>